<evidence type="ECO:0000256" key="1">
    <source>
        <dbReference type="SAM" id="SignalP"/>
    </source>
</evidence>
<gene>
    <name evidence="2" type="ORF">H7313_02625</name>
</gene>
<name>A0A842JBN1_9ACTN</name>
<accession>A0A842JBN1</accession>
<protein>
    <submittedName>
        <fullName evidence="2">Uncharacterized protein</fullName>
    </submittedName>
</protein>
<dbReference type="Proteomes" id="UP000587396">
    <property type="component" value="Unassembled WGS sequence"/>
</dbReference>
<reference evidence="2 3" key="1">
    <citation type="submission" date="2020-08" db="EMBL/GenBank/DDBJ databases">
        <authorList>
            <person name="Liu C."/>
            <person name="Sun Q."/>
        </authorList>
    </citation>
    <scope>NUCLEOTIDE SEQUENCE [LARGE SCALE GENOMIC DNA]</scope>
    <source>
        <strain evidence="2 3">N22</strain>
    </source>
</reference>
<dbReference type="RefSeq" id="WP_185904202.1">
    <property type="nucleotide sequence ID" value="NZ_JACMSE010000001.1"/>
</dbReference>
<dbReference type="EMBL" id="JACMSE010000001">
    <property type="protein sequence ID" value="MBC2888246.1"/>
    <property type="molecule type" value="Genomic_DNA"/>
</dbReference>
<keyword evidence="3" id="KW-1185">Reference proteome</keyword>
<dbReference type="AlphaFoldDB" id="A0A842JBN1"/>
<feature type="signal peptide" evidence="1">
    <location>
        <begin position="1"/>
        <end position="27"/>
    </location>
</feature>
<organism evidence="2 3">
    <name type="scientific">Gordonibacter massiliensis</name>
    <name type="common">ex Traore et al. 2017</name>
    <dbReference type="NCBI Taxonomy" id="1841863"/>
    <lineage>
        <taxon>Bacteria</taxon>
        <taxon>Bacillati</taxon>
        <taxon>Actinomycetota</taxon>
        <taxon>Coriobacteriia</taxon>
        <taxon>Eggerthellales</taxon>
        <taxon>Eggerthellaceae</taxon>
        <taxon>Gordonibacter</taxon>
    </lineage>
</organism>
<comment type="caution">
    <text evidence="2">The sequence shown here is derived from an EMBL/GenBank/DDBJ whole genome shotgun (WGS) entry which is preliminary data.</text>
</comment>
<feature type="chain" id="PRO_5038371879" evidence="1">
    <location>
        <begin position="28"/>
        <end position="174"/>
    </location>
</feature>
<evidence type="ECO:0000313" key="2">
    <source>
        <dbReference type="EMBL" id="MBC2888246.1"/>
    </source>
</evidence>
<keyword evidence="1" id="KW-0732">Signal</keyword>
<sequence length="174" mass="17762">MSALLRRRRRAAAVLAALLALALAADAVLKAERPGVAHEAAALAADGWDARGLLAFGEGEGAAGDANDAYAVEPLPEGFAEEVMSLDGYADVRVGAEGAVVGFTANAEPARAFEEVRSALCERGWTSVPSGSDAGGSFVKRAGPRTWAYVACVRTGETTSVVVQCAAIDGKGRA</sequence>
<proteinExistence type="predicted"/>
<evidence type="ECO:0000313" key="3">
    <source>
        <dbReference type="Proteomes" id="UP000587396"/>
    </source>
</evidence>